<protein>
    <submittedName>
        <fullName evidence="1">Uncharacterized protein</fullName>
    </submittedName>
</protein>
<gene>
    <name evidence="1" type="ORF">Tdes44962_MAKER06189</name>
</gene>
<dbReference type="Proteomes" id="UP001138500">
    <property type="component" value="Unassembled WGS sequence"/>
</dbReference>
<proteinExistence type="predicted"/>
<dbReference type="AlphaFoldDB" id="A0A9W7SHZ3"/>
<reference evidence="1 2" key="1">
    <citation type="journal article" date="2018" name="IMA Fungus">
        <title>IMA Genome-F 10: Nine draft genome sequences of Claviceps purpurea s.lat., including C. arundinis, C. humidiphila, and C. cf. spartinae, pseudomolecules for the pitch canker pathogen Fusarium circinatum, draft genome of Davidsoniella eucalypti, Grosmannia galeiformis, Quambalaria eucalypti, and Teratosphaeria destructans.</title>
        <authorList>
            <person name="Wingfield B.D."/>
            <person name="Liu M."/>
            <person name="Nguyen H.D."/>
            <person name="Lane F.A."/>
            <person name="Morgan S.W."/>
            <person name="De Vos L."/>
            <person name="Wilken P.M."/>
            <person name="Duong T.A."/>
            <person name="Aylward J."/>
            <person name="Coetzee M.P."/>
            <person name="Dadej K."/>
            <person name="De Beer Z.W."/>
            <person name="Findlay W."/>
            <person name="Havenga M."/>
            <person name="Kolarik M."/>
            <person name="Menzies J.G."/>
            <person name="Naidoo K."/>
            <person name="Pochopski O."/>
            <person name="Shoukouhi P."/>
            <person name="Santana Q.C."/>
            <person name="Seifert K.A."/>
            <person name="Soal N."/>
            <person name="Steenkamp E.T."/>
            <person name="Tatham C.T."/>
            <person name="van der Nest M.A."/>
            <person name="Wingfield M.J."/>
        </authorList>
    </citation>
    <scope>NUCLEOTIDE SEQUENCE [LARGE SCALE GENOMIC DNA]</scope>
    <source>
        <strain evidence="1">CMW44962</strain>
    </source>
</reference>
<evidence type="ECO:0000313" key="2">
    <source>
        <dbReference type="Proteomes" id="UP001138500"/>
    </source>
</evidence>
<keyword evidence="2" id="KW-1185">Reference proteome</keyword>
<accession>A0A9W7SHZ3</accession>
<name>A0A9W7SHZ3_9PEZI</name>
<comment type="caution">
    <text evidence="1">The sequence shown here is derived from an EMBL/GenBank/DDBJ whole genome shotgun (WGS) entry which is preliminary data.</text>
</comment>
<dbReference type="EMBL" id="RIBY02002567">
    <property type="protein sequence ID" value="KAH9809328.1"/>
    <property type="molecule type" value="Genomic_DNA"/>
</dbReference>
<reference evidence="1 2" key="2">
    <citation type="journal article" date="2021" name="Curr. Genet.">
        <title>Genetic response to nitrogen starvation in the aggressive Eucalyptus foliar pathogen Teratosphaeria destructans.</title>
        <authorList>
            <person name="Havenga M."/>
            <person name="Wingfield B.D."/>
            <person name="Wingfield M.J."/>
            <person name="Dreyer L.L."/>
            <person name="Roets F."/>
            <person name="Aylward J."/>
        </authorList>
    </citation>
    <scope>NUCLEOTIDE SEQUENCE [LARGE SCALE GENOMIC DNA]</scope>
    <source>
        <strain evidence="1">CMW44962</strain>
    </source>
</reference>
<evidence type="ECO:0000313" key="1">
    <source>
        <dbReference type="EMBL" id="KAH9809328.1"/>
    </source>
</evidence>
<sequence length="116" mass="12536">MFSSSDDPGEFVRDVLTVLAASHYPLQVLSLSIPDLYAQAFEFPPTQSTEITKAFHALRELEIRSKVLEALSDDLWVGQGYSLVDMMKQAIALEGLKLDAKGLLAGPDALPGSTGL</sequence>
<organism evidence="1 2">
    <name type="scientific">Teratosphaeria destructans</name>
    <dbReference type="NCBI Taxonomy" id="418781"/>
    <lineage>
        <taxon>Eukaryota</taxon>
        <taxon>Fungi</taxon>
        <taxon>Dikarya</taxon>
        <taxon>Ascomycota</taxon>
        <taxon>Pezizomycotina</taxon>
        <taxon>Dothideomycetes</taxon>
        <taxon>Dothideomycetidae</taxon>
        <taxon>Mycosphaerellales</taxon>
        <taxon>Teratosphaeriaceae</taxon>
        <taxon>Teratosphaeria</taxon>
    </lineage>
</organism>